<comment type="function">
    <text evidence="9">Vacuolar Fe(2+) uptake transporter.</text>
</comment>
<evidence type="ECO:0000256" key="5">
    <source>
        <dbReference type="ARBA" id="ARBA00022692"/>
    </source>
</evidence>
<dbReference type="PANTHER" id="PTHR38937:SF2">
    <property type="entry name" value="MEMBRANE PROTEIN OF ER BODY-LIKE PROTEIN ISOFORM X1"/>
    <property type="match status" value="1"/>
</dbReference>
<proteinExistence type="inferred from homology"/>
<feature type="transmembrane region" description="Helical" evidence="9">
    <location>
        <begin position="37"/>
        <end position="59"/>
    </location>
</feature>
<evidence type="ECO:0000256" key="1">
    <source>
        <dbReference type="ARBA" id="ARBA00004128"/>
    </source>
</evidence>
<dbReference type="Proteomes" id="UP000015453">
    <property type="component" value="Unassembled WGS sequence"/>
</dbReference>
<evidence type="ECO:0000256" key="6">
    <source>
        <dbReference type="ARBA" id="ARBA00022989"/>
    </source>
</evidence>
<evidence type="ECO:0000313" key="10">
    <source>
        <dbReference type="EMBL" id="EPS74372.1"/>
    </source>
</evidence>
<dbReference type="AlphaFoldDB" id="S8ENH0"/>
<evidence type="ECO:0000313" key="11">
    <source>
        <dbReference type="Proteomes" id="UP000015453"/>
    </source>
</evidence>
<comment type="similarity">
    <text evidence="2 9">Belongs to the CCC1 family.</text>
</comment>
<keyword evidence="9" id="KW-0813">Transport</keyword>
<evidence type="ECO:0000256" key="2">
    <source>
        <dbReference type="ARBA" id="ARBA00007049"/>
    </source>
</evidence>
<dbReference type="OrthoDB" id="1924921at2759"/>
<evidence type="ECO:0000256" key="8">
    <source>
        <dbReference type="ARBA" id="ARBA00044464"/>
    </source>
</evidence>
<keyword evidence="4 9" id="KW-0926">Vacuole</keyword>
<sequence length="195" mass="20763">GSSRIEVIKSIVYGGLTESVTSLSIISSAAGGGASTLNVLALGAANLIGGLIILFHSLWELKNDLPEEELVIQISDQTAANGKDRYKELLGQRKNFAIHFTVSLLSFIVFGLVPLVAYGFSFRESDDRELKVVVTGSVSLVCILLLSIAHAYVMPPPKPYLNSISTFVVLGFAVSGISYGAGVLFQRLIDGLGLF</sequence>
<dbReference type="GO" id="GO:0005381">
    <property type="term" value="F:iron ion transmembrane transporter activity"/>
    <property type="evidence" value="ECO:0007669"/>
    <property type="project" value="UniProtKB-UniRule"/>
</dbReference>
<comment type="caution">
    <text evidence="9">Lacks conserved residue(s) required for the propagation of feature annotation.</text>
</comment>
<feature type="non-terminal residue" evidence="10">
    <location>
        <position position="195"/>
    </location>
</feature>
<reference evidence="10 11" key="1">
    <citation type="journal article" date="2013" name="BMC Genomics">
        <title>The miniature genome of a carnivorous plant Genlisea aurea contains a low number of genes and short non-coding sequences.</title>
        <authorList>
            <person name="Leushkin E.V."/>
            <person name="Sutormin R.A."/>
            <person name="Nabieva E.R."/>
            <person name="Penin A.A."/>
            <person name="Kondrashov A.S."/>
            <person name="Logacheva M.D."/>
        </authorList>
    </citation>
    <scope>NUCLEOTIDE SEQUENCE [LARGE SCALE GENOMIC DNA]</scope>
</reference>
<evidence type="ECO:0000256" key="4">
    <source>
        <dbReference type="ARBA" id="ARBA00022554"/>
    </source>
</evidence>
<keyword evidence="3" id="KW-0410">Iron transport</keyword>
<comment type="caution">
    <text evidence="10">The sequence shown here is derived from an EMBL/GenBank/DDBJ whole genome shotgun (WGS) entry which is preliminary data.</text>
</comment>
<keyword evidence="6 9" id="KW-1133">Transmembrane helix</keyword>
<protein>
    <recommendedName>
        <fullName evidence="9">Vacuolar iron transporter</fullName>
    </recommendedName>
</protein>
<comment type="subcellular location">
    <subcellularLocation>
        <location evidence="1 9">Vacuole membrane</location>
        <topology evidence="1 9">Multi-pass membrane protein</topology>
    </subcellularLocation>
</comment>
<dbReference type="InterPro" id="IPR008217">
    <property type="entry name" value="Ccc1_fam"/>
</dbReference>
<dbReference type="GO" id="GO:0140315">
    <property type="term" value="F:iron ion sequestering activity"/>
    <property type="evidence" value="ECO:0007669"/>
    <property type="project" value="UniProtKB-UniRule"/>
</dbReference>
<feature type="non-terminal residue" evidence="10">
    <location>
        <position position="1"/>
    </location>
</feature>
<feature type="transmembrane region" description="Helical" evidence="9">
    <location>
        <begin position="96"/>
        <end position="120"/>
    </location>
</feature>
<feature type="transmembrane region" description="Helical" evidence="9">
    <location>
        <begin position="164"/>
        <end position="185"/>
    </location>
</feature>
<accession>S8ENH0</accession>
<feature type="transmembrane region" description="Helical" evidence="9">
    <location>
        <begin position="132"/>
        <end position="152"/>
    </location>
</feature>
<organism evidence="10 11">
    <name type="scientific">Genlisea aurea</name>
    <dbReference type="NCBI Taxonomy" id="192259"/>
    <lineage>
        <taxon>Eukaryota</taxon>
        <taxon>Viridiplantae</taxon>
        <taxon>Streptophyta</taxon>
        <taxon>Embryophyta</taxon>
        <taxon>Tracheophyta</taxon>
        <taxon>Spermatophyta</taxon>
        <taxon>Magnoliopsida</taxon>
        <taxon>eudicotyledons</taxon>
        <taxon>Gunneridae</taxon>
        <taxon>Pentapetalae</taxon>
        <taxon>asterids</taxon>
        <taxon>lamiids</taxon>
        <taxon>Lamiales</taxon>
        <taxon>Lentibulariaceae</taxon>
        <taxon>Genlisea</taxon>
    </lineage>
</organism>
<dbReference type="EMBL" id="AUSU01000096">
    <property type="protein sequence ID" value="EPS74372.1"/>
    <property type="molecule type" value="Genomic_DNA"/>
</dbReference>
<keyword evidence="3" id="KW-0408">Iron</keyword>
<evidence type="ECO:0000256" key="3">
    <source>
        <dbReference type="ARBA" id="ARBA00022496"/>
    </source>
</evidence>
<dbReference type="InterPro" id="IPR052843">
    <property type="entry name" value="ER_body_metal_sequester"/>
</dbReference>
<dbReference type="GO" id="GO:0030026">
    <property type="term" value="P:intracellular manganese ion homeostasis"/>
    <property type="evidence" value="ECO:0007669"/>
    <property type="project" value="InterPro"/>
</dbReference>
<dbReference type="PANTHER" id="PTHR38937">
    <property type="entry name" value="MEMBRANE PROTEIN OF ER BODY-LIKE PROTEIN"/>
    <property type="match status" value="1"/>
</dbReference>
<keyword evidence="11" id="KW-1185">Reference proteome</keyword>
<keyword evidence="7 9" id="KW-0472">Membrane</keyword>
<evidence type="ECO:0000256" key="9">
    <source>
        <dbReference type="RuleBase" id="RU369115"/>
    </source>
</evidence>
<keyword evidence="5 9" id="KW-0812">Transmembrane</keyword>
<comment type="catalytic activity">
    <reaction evidence="8">
        <text>Fe(2+)(in) = Fe(2+)(out)</text>
        <dbReference type="Rhea" id="RHEA:28486"/>
        <dbReference type="ChEBI" id="CHEBI:29033"/>
    </reaction>
    <physiologicalReaction direction="left-to-right" evidence="8">
        <dbReference type="Rhea" id="RHEA:28487"/>
    </physiologicalReaction>
</comment>
<evidence type="ECO:0000256" key="7">
    <source>
        <dbReference type="ARBA" id="ARBA00023136"/>
    </source>
</evidence>
<keyword evidence="9" id="KW-0406">Ion transport</keyword>
<dbReference type="GO" id="GO:0005774">
    <property type="term" value="C:vacuolar membrane"/>
    <property type="evidence" value="ECO:0007669"/>
    <property type="project" value="UniProtKB-SubCell"/>
</dbReference>
<gene>
    <name evidence="10" type="ORF">M569_00382</name>
</gene>
<dbReference type="GO" id="GO:0005384">
    <property type="term" value="F:manganese ion transmembrane transporter activity"/>
    <property type="evidence" value="ECO:0007669"/>
    <property type="project" value="InterPro"/>
</dbReference>
<dbReference type="Pfam" id="PF01988">
    <property type="entry name" value="VIT1"/>
    <property type="match status" value="1"/>
</dbReference>
<name>S8ENH0_9LAMI</name>